<evidence type="ECO:0000313" key="2">
    <source>
        <dbReference type="Proteomes" id="UP000272942"/>
    </source>
</evidence>
<dbReference type="Proteomes" id="UP000272942">
    <property type="component" value="Unassembled WGS sequence"/>
</dbReference>
<gene>
    <name evidence="1" type="ORF">ECPE_LOCUS10423</name>
</gene>
<dbReference type="WBParaSite" id="ECPE_0001045501-mRNA-1">
    <property type="protein sequence ID" value="ECPE_0001045501-mRNA-1"/>
    <property type="gene ID" value="ECPE_0001045501"/>
</dbReference>
<keyword evidence="2" id="KW-1185">Reference proteome</keyword>
<protein>
    <submittedName>
        <fullName evidence="1 3">Uncharacterized protein</fullName>
    </submittedName>
</protein>
<organism evidence="3">
    <name type="scientific">Echinostoma caproni</name>
    <dbReference type="NCBI Taxonomy" id="27848"/>
    <lineage>
        <taxon>Eukaryota</taxon>
        <taxon>Metazoa</taxon>
        <taxon>Spiralia</taxon>
        <taxon>Lophotrochozoa</taxon>
        <taxon>Platyhelminthes</taxon>
        <taxon>Trematoda</taxon>
        <taxon>Digenea</taxon>
        <taxon>Plagiorchiida</taxon>
        <taxon>Echinostomata</taxon>
        <taxon>Echinostomatoidea</taxon>
        <taxon>Echinostomatidae</taxon>
        <taxon>Echinostoma</taxon>
    </lineage>
</organism>
<reference evidence="3" key="1">
    <citation type="submission" date="2016-06" db="UniProtKB">
        <authorList>
            <consortium name="WormBaseParasite"/>
        </authorList>
    </citation>
    <scope>IDENTIFICATION</scope>
</reference>
<sequence length="106" mass="10915">MESLARTPRSKDMSALSRACAKGSVDSDLLTARKHCCLEGRSRRRSSATAGRGTGLGLGAPRDAGWVKGRSATLVTALLEARVAAATRAYDLVLVLDNEAGGSGGV</sequence>
<reference evidence="1 2" key="2">
    <citation type="submission" date="2018-11" db="EMBL/GenBank/DDBJ databases">
        <authorList>
            <consortium name="Pathogen Informatics"/>
        </authorList>
    </citation>
    <scope>NUCLEOTIDE SEQUENCE [LARGE SCALE GENOMIC DNA]</scope>
    <source>
        <strain evidence="1 2">Egypt</strain>
    </source>
</reference>
<evidence type="ECO:0000313" key="3">
    <source>
        <dbReference type="WBParaSite" id="ECPE_0001045501-mRNA-1"/>
    </source>
</evidence>
<dbReference type="AlphaFoldDB" id="A0A183ATY8"/>
<proteinExistence type="predicted"/>
<name>A0A183ATY8_9TREM</name>
<dbReference type="EMBL" id="UZAN01049045">
    <property type="protein sequence ID" value="VDP87021.1"/>
    <property type="molecule type" value="Genomic_DNA"/>
</dbReference>
<accession>A0A183ATY8</accession>
<evidence type="ECO:0000313" key="1">
    <source>
        <dbReference type="EMBL" id="VDP87021.1"/>
    </source>
</evidence>